<dbReference type="OrthoDB" id="19419at2759"/>
<dbReference type="Pfam" id="PF00956">
    <property type="entry name" value="NAP"/>
    <property type="match status" value="1"/>
</dbReference>
<dbReference type="GO" id="GO:0006334">
    <property type="term" value="P:nucleosome assembly"/>
    <property type="evidence" value="ECO:0007669"/>
    <property type="project" value="InterPro"/>
</dbReference>
<dbReference type="InterPro" id="IPR002164">
    <property type="entry name" value="NAP_family"/>
</dbReference>
<keyword evidence="5" id="KW-1185">Reference proteome</keyword>
<feature type="region of interest" description="Disordered" evidence="3">
    <location>
        <begin position="227"/>
        <end position="261"/>
    </location>
</feature>
<dbReference type="AlphaFoldDB" id="A0A5C3LC81"/>
<dbReference type="SUPFAM" id="SSF143113">
    <property type="entry name" value="NAP-like"/>
    <property type="match status" value="1"/>
</dbReference>
<dbReference type="Proteomes" id="UP000307440">
    <property type="component" value="Unassembled WGS sequence"/>
</dbReference>
<sequence length="261" mass="30347">MTQGIKRASPGAEDEKPLSVELSCEQAKDLRSVQREQAKLNLYLEREAQNKLYPAYVTRRPILKSINNFWPVALLKNHVVAFHAQHNADKTALNYLEDLWVTRDPNDFRCFTLEFYFKDNKFFEDKVLKKEYKLIPQPNTANEKPDENGITDSMLEFSWETHVEGQPIKWKSEETNLTKSYPREAGDDDDELPIDTGSFFNFFEYKDDPSDIGPVIASEVFPDAIDYFLNDDEDDSEDEDDDSDDAEEIDLEKPRTKKQKV</sequence>
<dbReference type="Gene3D" id="3.30.1120.90">
    <property type="entry name" value="Nucleosome assembly protein"/>
    <property type="match status" value="1"/>
</dbReference>
<organism evidence="4 5">
    <name type="scientific">Coprinopsis marcescibilis</name>
    <name type="common">Agaric fungus</name>
    <name type="synonym">Psathyrella marcescibilis</name>
    <dbReference type="NCBI Taxonomy" id="230819"/>
    <lineage>
        <taxon>Eukaryota</taxon>
        <taxon>Fungi</taxon>
        <taxon>Dikarya</taxon>
        <taxon>Basidiomycota</taxon>
        <taxon>Agaricomycotina</taxon>
        <taxon>Agaricomycetes</taxon>
        <taxon>Agaricomycetidae</taxon>
        <taxon>Agaricales</taxon>
        <taxon>Agaricineae</taxon>
        <taxon>Psathyrellaceae</taxon>
        <taxon>Coprinopsis</taxon>
    </lineage>
</organism>
<proteinExistence type="inferred from homology"/>
<dbReference type="EMBL" id="ML210146">
    <property type="protein sequence ID" value="TFK30400.1"/>
    <property type="molecule type" value="Genomic_DNA"/>
</dbReference>
<protein>
    <submittedName>
        <fullName evidence="4">Uncharacterized protein</fullName>
    </submittedName>
</protein>
<dbReference type="InterPro" id="IPR037231">
    <property type="entry name" value="NAP-like_sf"/>
</dbReference>
<name>A0A5C3LC81_COPMA</name>
<feature type="compositionally biased region" description="Acidic residues" evidence="3">
    <location>
        <begin position="229"/>
        <end position="250"/>
    </location>
</feature>
<evidence type="ECO:0000256" key="1">
    <source>
        <dbReference type="ARBA" id="ARBA00009947"/>
    </source>
</evidence>
<gene>
    <name evidence="4" type="ORF">FA15DRAFT_4919</name>
</gene>
<comment type="similarity">
    <text evidence="1 2">Belongs to the nucleosome assembly protein (NAP) family.</text>
</comment>
<accession>A0A5C3LC81</accession>
<evidence type="ECO:0000256" key="3">
    <source>
        <dbReference type="SAM" id="MobiDB-lite"/>
    </source>
</evidence>
<dbReference type="PANTHER" id="PTHR11875">
    <property type="entry name" value="TESTIS-SPECIFIC Y-ENCODED PROTEIN"/>
    <property type="match status" value="1"/>
</dbReference>
<evidence type="ECO:0000313" key="4">
    <source>
        <dbReference type="EMBL" id="TFK30400.1"/>
    </source>
</evidence>
<evidence type="ECO:0000313" key="5">
    <source>
        <dbReference type="Proteomes" id="UP000307440"/>
    </source>
</evidence>
<dbReference type="STRING" id="230819.A0A5C3LC81"/>
<evidence type="ECO:0000256" key="2">
    <source>
        <dbReference type="RuleBase" id="RU003876"/>
    </source>
</evidence>
<dbReference type="GO" id="GO:0005634">
    <property type="term" value="C:nucleus"/>
    <property type="evidence" value="ECO:0007669"/>
    <property type="project" value="InterPro"/>
</dbReference>
<reference evidence="4 5" key="1">
    <citation type="journal article" date="2019" name="Nat. Ecol. Evol.">
        <title>Megaphylogeny resolves global patterns of mushroom evolution.</title>
        <authorList>
            <person name="Varga T."/>
            <person name="Krizsan K."/>
            <person name="Foldi C."/>
            <person name="Dima B."/>
            <person name="Sanchez-Garcia M."/>
            <person name="Sanchez-Ramirez S."/>
            <person name="Szollosi G.J."/>
            <person name="Szarkandi J.G."/>
            <person name="Papp V."/>
            <person name="Albert L."/>
            <person name="Andreopoulos W."/>
            <person name="Angelini C."/>
            <person name="Antonin V."/>
            <person name="Barry K.W."/>
            <person name="Bougher N.L."/>
            <person name="Buchanan P."/>
            <person name="Buyck B."/>
            <person name="Bense V."/>
            <person name="Catcheside P."/>
            <person name="Chovatia M."/>
            <person name="Cooper J."/>
            <person name="Damon W."/>
            <person name="Desjardin D."/>
            <person name="Finy P."/>
            <person name="Geml J."/>
            <person name="Haridas S."/>
            <person name="Hughes K."/>
            <person name="Justo A."/>
            <person name="Karasinski D."/>
            <person name="Kautmanova I."/>
            <person name="Kiss B."/>
            <person name="Kocsube S."/>
            <person name="Kotiranta H."/>
            <person name="LaButti K.M."/>
            <person name="Lechner B.E."/>
            <person name="Liimatainen K."/>
            <person name="Lipzen A."/>
            <person name="Lukacs Z."/>
            <person name="Mihaltcheva S."/>
            <person name="Morgado L.N."/>
            <person name="Niskanen T."/>
            <person name="Noordeloos M.E."/>
            <person name="Ohm R.A."/>
            <person name="Ortiz-Santana B."/>
            <person name="Ovrebo C."/>
            <person name="Racz N."/>
            <person name="Riley R."/>
            <person name="Savchenko A."/>
            <person name="Shiryaev A."/>
            <person name="Soop K."/>
            <person name="Spirin V."/>
            <person name="Szebenyi C."/>
            <person name="Tomsovsky M."/>
            <person name="Tulloss R.E."/>
            <person name="Uehling J."/>
            <person name="Grigoriev I.V."/>
            <person name="Vagvolgyi C."/>
            <person name="Papp T."/>
            <person name="Martin F.M."/>
            <person name="Miettinen O."/>
            <person name="Hibbett D.S."/>
            <person name="Nagy L.G."/>
        </authorList>
    </citation>
    <scope>NUCLEOTIDE SEQUENCE [LARGE SCALE GENOMIC DNA]</scope>
    <source>
        <strain evidence="4 5">CBS 121175</strain>
    </source>
</reference>